<reference evidence="2" key="1">
    <citation type="submission" date="2023-03" db="EMBL/GenBank/DDBJ databases">
        <title>Actinoallomurus iriomotensis NBRC 103684.</title>
        <authorList>
            <person name="Ichikawa N."/>
            <person name="Sato H."/>
            <person name="Tonouchi N."/>
        </authorList>
    </citation>
    <scope>NUCLEOTIDE SEQUENCE</scope>
    <source>
        <strain evidence="2">NBRC 103684</strain>
    </source>
</reference>
<evidence type="ECO:0000313" key="3">
    <source>
        <dbReference type="Proteomes" id="UP001165074"/>
    </source>
</evidence>
<organism evidence="2 3">
    <name type="scientific">Actinoallomurus iriomotensis</name>
    <dbReference type="NCBI Taxonomy" id="478107"/>
    <lineage>
        <taxon>Bacteria</taxon>
        <taxon>Bacillati</taxon>
        <taxon>Actinomycetota</taxon>
        <taxon>Actinomycetes</taxon>
        <taxon>Streptosporangiales</taxon>
        <taxon>Thermomonosporaceae</taxon>
        <taxon>Actinoallomurus</taxon>
    </lineage>
</organism>
<gene>
    <name evidence="2" type="ORF">Airi02_055010</name>
</gene>
<evidence type="ECO:0000256" key="1">
    <source>
        <dbReference type="SAM" id="MobiDB-lite"/>
    </source>
</evidence>
<feature type="compositionally biased region" description="Polar residues" evidence="1">
    <location>
        <begin position="231"/>
        <end position="243"/>
    </location>
</feature>
<comment type="caution">
    <text evidence="2">The sequence shown here is derived from an EMBL/GenBank/DDBJ whole genome shotgun (WGS) entry which is preliminary data.</text>
</comment>
<feature type="compositionally biased region" description="Polar residues" evidence="1">
    <location>
        <begin position="259"/>
        <end position="271"/>
    </location>
</feature>
<dbReference type="Proteomes" id="UP001165074">
    <property type="component" value="Unassembled WGS sequence"/>
</dbReference>
<dbReference type="AlphaFoldDB" id="A0A9W6S887"/>
<name>A0A9W6S887_9ACTN</name>
<dbReference type="RefSeq" id="WP_285576700.1">
    <property type="nucleotide sequence ID" value="NZ_BSTK01000008.1"/>
</dbReference>
<feature type="region of interest" description="Disordered" evidence="1">
    <location>
        <begin position="228"/>
        <end position="286"/>
    </location>
</feature>
<sequence length="377" mass="39966">MTGGTASPRREAWELLGGEYDVRVLEPSPPAVTEPPWYADDPLAGPYGVRLVTPVAGLGRSWDDLVGERPDLAAFCADRWLGARRRLAPLPRAFVPTRRSLHTLAEHVVAPARHAANGQIGLRFTRGGFGTPYFGDGHQVRVESGRLVVDGVVHTPATLGEAASLAGIPLGMPPEVYLPATPAAPDTHLPVNPAAAEALGDWFGFAWSVLEQLRFDARALHSRAPLVTPSEAGSSLTGHSARSSARPYDPRAPLVTPSEAGSSLTGHSARSSARPCGPRSPSAAPGRVQLWPEHFDAAVELGDEPAGRRAGFGASPGDDAHPEPYLYVAPWHRRAGGFWNDKAFGGASLTYGALLSADDQRETALAFFRQGLAELNS</sequence>
<evidence type="ECO:0000313" key="2">
    <source>
        <dbReference type="EMBL" id="GLY87572.1"/>
    </source>
</evidence>
<accession>A0A9W6S887</accession>
<proteinExistence type="predicted"/>
<protein>
    <submittedName>
        <fullName evidence="2">Uncharacterized protein</fullName>
    </submittedName>
</protein>
<keyword evidence="3" id="KW-1185">Reference proteome</keyword>
<dbReference type="EMBL" id="BSTK01000008">
    <property type="protein sequence ID" value="GLY87572.1"/>
    <property type="molecule type" value="Genomic_DNA"/>
</dbReference>